<dbReference type="GO" id="GO:0032259">
    <property type="term" value="P:methylation"/>
    <property type="evidence" value="ECO:0007669"/>
    <property type="project" value="UniProtKB-KW"/>
</dbReference>
<sequence length="277" mass="31288">MTLVEQSNYIHTFSQVEQERLIQQGKFTESYIHHTLDFSGLNRVLEIGCGVGAQISILLQHHPHLKVTGLDNSQSQLHRAEIFLKPLIDSSRVILQQGSAYNLPFDDGSFDAVCIFFVLEHLENPSMAVQEAFRVLSPGGLIYCTEVFNHGLFVFPKCQGIEAYWKAFNQQQEVFGGDTNIGIKLGCLFSEAGFIDIQLLDVSPMLDGRMNDFEKRQNFLDYMKATFLSASATLLSTEKVTDILVKEIIQEFEQLSKNPSSIFLYPVRQLSAKKLNI</sequence>
<comment type="caution">
    <text evidence="2">The sequence shown here is derived from an EMBL/GenBank/DDBJ whole genome shotgun (WGS) entry which is preliminary data.</text>
</comment>
<evidence type="ECO:0000313" key="3">
    <source>
        <dbReference type="Proteomes" id="UP001204953"/>
    </source>
</evidence>
<proteinExistence type="predicted"/>
<dbReference type="CDD" id="cd02440">
    <property type="entry name" value="AdoMet_MTases"/>
    <property type="match status" value="1"/>
</dbReference>
<dbReference type="PANTHER" id="PTHR42912">
    <property type="entry name" value="METHYLTRANSFERASE"/>
    <property type="match status" value="1"/>
</dbReference>
<dbReference type="InterPro" id="IPR013216">
    <property type="entry name" value="Methyltransf_11"/>
</dbReference>
<dbReference type="InterPro" id="IPR029063">
    <property type="entry name" value="SAM-dependent_MTases_sf"/>
</dbReference>
<dbReference type="Gene3D" id="3.40.50.150">
    <property type="entry name" value="Vaccinia Virus protein VP39"/>
    <property type="match status" value="1"/>
</dbReference>
<name>A0AAE3GWY1_9CYAN</name>
<dbReference type="Pfam" id="PF08241">
    <property type="entry name" value="Methyltransf_11"/>
    <property type="match status" value="1"/>
</dbReference>
<protein>
    <submittedName>
        <fullName evidence="2">Methyltransferase domain-containing protein</fullName>
    </submittedName>
</protein>
<evidence type="ECO:0000313" key="2">
    <source>
        <dbReference type="EMBL" id="MCP2731298.1"/>
    </source>
</evidence>
<accession>A0AAE3GWY1</accession>
<dbReference type="RefSeq" id="WP_254014041.1">
    <property type="nucleotide sequence ID" value="NZ_JAMZMM010000309.1"/>
</dbReference>
<reference evidence="2" key="1">
    <citation type="submission" date="2022-06" db="EMBL/GenBank/DDBJ databases">
        <title>New cyanobacteria of genus Symplocastrum in benthos of Lake Baikal.</title>
        <authorList>
            <person name="Sorokovikova E."/>
            <person name="Tikhonova I."/>
            <person name="Krasnopeev A."/>
            <person name="Evseev P."/>
            <person name="Gladkikh A."/>
            <person name="Belykh O."/>
        </authorList>
    </citation>
    <scope>NUCLEOTIDE SEQUENCE</scope>
    <source>
        <strain evidence="2">BBK-W-15</strain>
    </source>
</reference>
<dbReference type="InterPro" id="IPR050508">
    <property type="entry name" value="Methyltransf_Superfamily"/>
</dbReference>
<gene>
    <name evidence="2" type="ORF">NJ959_23005</name>
</gene>
<dbReference type="EMBL" id="JAMZMM010000309">
    <property type="protein sequence ID" value="MCP2731298.1"/>
    <property type="molecule type" value="Genomic_DNA"/>
</dbReference>
<evidence type="ECO:0000259" key="1">
    <source>
        <dbReference type="Pfam" id="PF08241"/>
    </source>
</evidence>
<organism evidence="2 3">
    <name type="scientific">Limnofasciculus baicalensis BBK-W-15</name>
    <dbReference type="NCBI Taxonomy" id="2699891"/>
    <lineage>
        <taxon>Bacteria</taxon>
        <taxon>Bacillati</taxon>
        <taxon>Cyanobacteriota</taxon>
        <taxon>Cyanophyceae</taxon>
        <taxon>Coleofasciculales</taxon>
        <taxon>Coleofasciculaceae</taxon>
        <taxon>Limnofasciculus</taxon>
        <taxon>Limnofasciculus baicalensis</taxon>
    </lineage>
</organism>
<keyword evidence="2" id="KW-0808">Transferase</keyword>
<dbReference type="GO" id="GO:0008757">
    <property type="term" value="F:S-adenosylmethionine-dependent methyltransferase activity"/>
    <property type="evidence" value="ECO:0007669"/>
    <property type="project" value="InterPro"/>
</dbReference>
<dbReference type="SUPFAM" id="SSF53335">
    <property type="entry name" value="S-adenosyl-L-methionine-dependent methyltransferases"/>
    <property type="match status" value="1"/>
</dbReference>
<feature type="domain" description="Methyltransferase type 11" evidence="1">
    <location>
        <begin position="45"/>
        <end position="144"/>
    </location>
</feature>
<dbReference type="PANTHER" id="PTHR42912:SF93">
    <property type="entry name" value="N6-ADENOSINE-METHYLTRANSFERASE TMT1A"/>
    <property type="match status" value="1"/>
</dbReference>
<keyword evidence="3" id="KW-1185">Reference proteome</keyword>
<dbReference type="AlphaFoldDB" id="A0AAE3GWY1"/>
<keyword evidence="2" id="KW-0489">Methyltransferase</keyword>
<dbReference type="Proteomes" id="UP001204953">
    <property type="component" value="Unassembled WGS sequence"/>
</dbReference>